<evidence type="ECO:0008006" key="6">
    <source>
        <dbReference type="Google" id="ProtNLM"/>
    </source>
</evidence>
<dbReference type="RefSeq" id="WP_143271481.1">
    <property type="nucleotide sequence ID" value="NZ_JACJHR010000013.1"/>
</dbReference>
<feature type="chain" id="PRO_5044577546" description="Fibronectin type-III domain-containing protein" evidence="1">
    <location>
        <begin position="31"/>
        <end position="574"/>
    </location>
</feature>
<evidence type="ECO:0000313" key="2">
    <source>
        <dbReference type="EMBL" id="MBB2499830.1"/>
    </source>
</evidence>
<dbReference type="AlphaFoldDB" id="A0A2N3WTJ4"/>
<accession>A0A8E2B2V4</accession>
<keyword evidence="4" id="KW-1185">Reference proteome</keyword>
<dbReference type="InterPro" id="IPR006311">
    <property type="entry name" value="TAT_signal"/>
</dbReference>
<dbReference type="PROSITE" id="PS51318">
    <property type="entry name" value="TAT"/>
    <property type="match status" value="1"/>
</dbReference>
<dbReference type="SUPFAM" id="SSF49265">
    <property type="entry name" value="Fibronectin type III"/>
    <property type="match status" value="1"/>
</dbReference>
<dbReference type="EMBL" id="JACJHR010000013">
    <property type="protein sequence ID" value="MBB2499830.1"/>
    <property type="molecule type" value="Genomic_DNA"/>
</dbReference>
<dbReference type="OrthoDB" id="3298563at2"/>
<protein>
    <recommendedName>
        <fullName evidence="6">Fibronectin type-III domain-containing protein</fullName>
    </recommendedName>
</protein>
<evidence type="ECO:0000313" key="3">
    <source>
        <dbReference type="EMBL" id="PKV97192.1"/>
    </source>
</evidence>
<feature type="signal peptide" evidence="1">
    <location>
        <begin position="1"/>
        <end position="30"/>
    </location>
</feature>
<comment type="caution">
    <text evidence="3">The sequence shown here is derived from an EMBL/GenBank/DDBJ whole genome shotgun (WGS) entry which is preliminary data.</text>
</comment>
<sequence>MRVPRISRRSALVLSATAVALALSGGVAWAFWTAQASNVPAYGRADSMTAGSTPSGTVTGTSVNLAWSAGTTVGGHPAGGYRISRYPSASGGTATAAAQGTCAAVPANALSCTESNVPAGTWYYTVTPVLGAWQGGESPRSAGMTTGDSFSLSVPALTAGNAATVTLTAVAAGHTDTGFTGDHPVSFSGPGNAPDSTAPSYNNGNSTVTFANGVATVPITLYKAENTTLTATSGNVTGNQAVTVTPGAAAQFQVPAPSGAVAGAAQNITLAALDAYRNTATGYTGGKTLTWSGPGTAVSGQAPAYPANPVTFTSGTATVPLTLYLAQTTTLSVGDSHISGVSPSFTVSPGAAAQFAVSTGLAQKAGAAFPVTVTALDAYKNTATGYTGSKTLAVTGPSPAPDGTPAPSSVATVFSAGTATATLTLVKAESTTLTLKDGSLTGTSAQLTVSAGDPARLAWSGVTVSAGTLSSPCMFTCTDTGIGNSGTLTAKIAITDAYGNTVSNLGRTITVTTNGGGFTSPSTGTSVNLTTSATGLAESTQTFTFKSQNGSWTSDILTATSGTYSNATATVTKS</sequence>
<name>A0A2N3WTJ4_9PSEU</name>
<evidence type="ECO:0000313" key="4">
    <source>
        <dbReference type="Proteomes" id="UP000233750"/>
    </source>
</evidence>
<reference evidence="3 4" key="1">
    <citation type="submission" date="2017-12" db="EMBL/GenBank/DDBJ databases">
        <title>Sequencing the genomes of 1000 Actinobacteria strains.</title>
        <authorList>
            <person name="Klenk H.-P."/>
        </authorList>
    </citation>
    <scope>NUCLEOTIDE SEQUENCE [LARGE SCALE GENOMIC DNA]</scope>
    <source>
        <strain evidence="3 4">DSM 45165</strain>
    </source>
</reference>
<evidence type="ECO:0000313" key="5">
    <source>
        <dbReference type="Proteomes" id="UP000550260"/>
    </source>
</evidence>
<evidence type="ECO:0000256" key="1">
    <source>
        <dbReference type="SAM" id="SignalP"/>
    </source>
</evidence>
<keyword evidence="1" id="KW-0732">Signal</keyword>
<dbReference type="EMBL" id="PJMY01000003">
    <property type="protein sequence ID" value="PKV97192.1"/>
    <property type="molecule type" value="Genomic_DNA"/>
</dbReference>
<gene>
    <name evidence="3" type="ORF">ATK30_8164</name>
    <name evidence="2" type="ORF">H5411_11925</name>
</gene>
<proteinExistence type="predicted"/>
<dbReference type="Proteomes" id="UP000550260">
    <property type="component" value="Unassembled WGS sequence"/>
</dbReference>
<dbReference type="InterPro" id="IPR036116">
    <property type="entry name" value="FN3_sf"/>
</dbReference>
<dbReference type="Proteomes" id="UP000233750">
    <property type="component" value="Unassembled WGS sequence"/>
</dbReference>
<organism evidence="3 4">
    <name type="scientific">Amycolatopsis echigonensis</name>
    <dbReference type="NCBI Taxonomy" id="2576905"/>
    <lineage>
        <taxon>Bacteria</taxon>
        <taxon>Bacillati</taxon>
        <taxon>Actinomycetota</taxon>
        <taxon>Actinomycetes</taxon>
        <taxon>Pseudonocardiales</taxon>
        <taxon>Pseudonocardiaceae</taxon>
        <taxon>Amycolatopsis</taxon>
    </lineage>
</organism>
<accession>A0A2N3WTJ4</accession>
<reference evidence="2 5" key="2">
    <citation type="submission" date="2020-08" db="EMBL/GenBank/DDBJ databases">
        <title>Amycolatopsis echigonensis JCM 21831.</title>
        <authorList>
            <person name="Tedsree N."/>
            <person name="Kuncharoen N."/>
            <person name="Likhitwitayawuid K."/>
            <person name="Tanasupawat S."/>
        </authorList>
    </citation>
    <scope>NUCLEOTIDE SEQUENCE [LARGE SCALE GENOMIC DNA]</scope>
    <source>
        <strain evidence="2 5">JCM 21831</strain>
    </source>
</reference>